<feature type="region of interest" description="Disordered" evidence="18">
    <location>
        <begin position="1028"/>
        <end position="1088"/>
    </location>
</feature>
<feature type="region of interest" description="Disordered" evidence="18">
    <location>
        <begin position="804"/>
        <end position="979"/>
    </location>
</feature>
<dbReference type="GO" id="GO:0045944">
    <property type="term" value="P:positive regulation of transcription by RNA polymerase II"/>
    <property type="evidence" value="ECO:0007669"/>
    <property type="project" value="TreeGrafter"/>
</dbReference>
<evidence type="ECO:0000256" key="5">
    <source>
        <dbReference type="ARBA" id="ARBA00022553"/>
    </source>
</evidence>
<evidence type="ECO:0000313" key="20">
    <source>
        <dbReference type="EMBL" id="KAI1905460.1"/>
    </source>
</evidence>
<dbReference type="GO" id="GO:0005524">
    <property type="term" value="F:ATP binding"/>
    <property type="evidence" value="ECO:0007669"/>
    <property type="project" value="UniProtKB-UniRule"/>
</dbReference>
<dbReference type="GO" id="GO:0005737">
    <property type="term" value="C:cytoplasm"/>
    <property type="evidence" value="ECO:0007669"/>
    <property type="project" value="UniProtKB-ARBA"/>
</dbReference>
<dbReference type="InterPro" id="IPR000719">
    <property type="entry name" value="Prot_kinase_dom"/>
</dbReference>
<keyword evidence="6" id="KW-0808">Transferase</keyword>
<accession>A0A8T3E8W1</accession>
<feature type="compositionally biased region" description="Polar residues" evidence="18">
    <location>
        <begin position="831"/>
        <end position="842"/>
    </location>
</feature>
<dbReference type="SMART" id="SM00220">
    <property type="entry name" value="S_TKc"/>
    <property type="match status" value="1"/>
</dbReference>
<evidence type="ECO:0000256" key="14">
    <source>
        <dbReference type="ARBA" id="ARBA00047899"/>
    </source>
</evidence>
<feature type="binding site" evidence="17">
    <location>
        <position position="242"/>
    </location>
    <ligand>
        <name>ATP</name>
        <dbReference type="ChEBI" id="CHEBI:30616"/>
    </ligand>
</feature>
<gene>
    <name evidence="20" type="ORF">AGOR_G00016420</name>
</gene>
<dbReference type="OrthoDB" id="9332038at2759"/>
<dbReference type="Proteomes" id="UP000829720">
    <property type="component" value="Unassembled WGS sequence"/>
</dbReference>
<dbReference type="GO" id="GO:0016605">
    <property type="term" value="C:PML body"/>
    <property type="evidence" value="ECO:0007669"/>
    <property type="project" value="TreeGrafter"/>
</dbReference>
<feature type="region of interest" description="Disordered" evidence="18">
    <location>
        <begin position="167"/>
        <end position="193"/>
    </location>
</feature>
<comment type="caution">
    <text evidence="20">The sequence shown here is derived from an EMBL/GenBank/DDBJ whole genome shotgun (WGS) entry which is preliminary data.</text>
</comment>
<evidence type="ECO:0000256" key="18">
    <source>
        <dbReference type="SAM" id="MobiDB-lite"/>
    </source>
</evidence>
<keyword evidence="3" id="KW-1017">Isopeptide bond</keyword>
<protein>
    <recommendedName>
        <fullName evidence="2">non-specific serine/threonine protein kinase</fullName>
        <ecNumber evidence="2">2.7.11.1</ecNumber>
    </recommendedName>
</protein>
<dbReference type="FunFam" id="3.30.200.20:FF:000022">
    <property type="entry name" value="Homeodomain-interacting protein kinase 2 isoform 1"/>
    <property type="match status" value="1"/>
</dbReference>
<sequence length="1228" mass="133054">MAPVYEGMASQVQVFSPHTLQSSAFFSVKKLKVEQSCQWDMTGYGSHSKVYSQSSKSVVPSAAAAAAAQLGVNASLQVASSGLPYEQTTLLFPASAGHIVVASASSTTSGAGQLLGQAGAVHNLTRRSTVSLLDTYQRCGLKRKSEELENNSSVQIVDEQPSMIQTAASGAGGGATAANSTANAGASKNGSANSEGDYQLVQHEVLCSMTNTYEVLEFLGRGTFGQVVKCWKRGTNEIVAIKILKNHPSYARQGQIEVSILARLSTESADDYNFVRAYECFQHKSHTCLVFEMLEQNLYDFLKQNKFSPLPLRYIRPVLQQVATALMKLKSLGLIHADLKPENIMLVDPSRQPYRVKVIDFGSASHVSKAVCSTYLQSRYYRAPEIILGLPFCEAIDMWSLGCVIAELFLGWPLYPGASEYDQIRYISQTQGLPAEYLLSAGTKTTRFFNRDPDSTYPLWRLKTPEDHEGETGIKSKEARKYIFNCLDDMAQVNMTTDLEGSDMLAEKADRREFIDLLTKMLTIDADKRITPIETLSHPFVTMTHLLDFPHSTHVKSCFQNMEICKRRMNMYDTVNQSKTPFIAHVAPNTSTNLTMAFNNQLNTVHSQAPHLAPSSSSTALPLATPDVSVLNYQSALYQPAAVAPRSLPLQPGAPQLCAARPDPFQQALIVCPPGFQGLQASPSKHAGYSVRMESAVPIVTQAPGAQPLQIQPGLLTQQAWPGSTQQILLPPAWQQLTHTSVQHATVIPDSMTSSQPLANWRNSHPHGNHYNSIMQQPALLAGHVTLPSSQPLNVGVAHVMRQQPISTSSSSSKKSKQHQGLPGRNGSACEVSSSQMVTSPQRSKRVKENTPPRCAVLQNGPSSACGPPIPCSGWGEPTSTTTSTSSTNRDPQHHPPQRQTIVIPDTPSPAVSIITISSDTDEEDDHKQANTSKMSKQRKDVISCVTVHDSPASDSSNSGSPYAVEPRHSNTGGHHNNKSTLLDNYCHTNPRTIIIPPLKTQTSDTPADCERLHPDTVTHQNPAYKFKTSNGMLSGSNHSSGGLAGGGTGGGGYRQQRSGPHPFQQQPLNLSQAQQHMAVAERNGGHRRQQAYITPTIAAQAPYSFHHNSPSHTATVHPHLAATHLPGQPHLYTYTAPTALGSSGAVAHLVTSQGSARHAVQHGGYAPGIVHQVPVSMGHRVLPSPTLHHGQYQAQFTHQAYISASPASAVYTGYPLSPTKVNQYPYL</sequence>
<comment type="catalytic activity">
    <reaction evidence="14">
        <text>L-threonyl-[protein] + ATP = O-phospho-L-threonyl-[protein] + ADP + H(+)</text>
        <dbReference type="Rhea" id="RHEA:46608"/>
        <dbReference type="Rhea" id="RHEA-COMP:11060"/>
        <dbReference type="Rhea" id="RHEA-COMP:11605"/>
        <dbReference type="ChEBI" id="CHEBI:15378"/>
        <dbReference type="ChEBI" id="CHEBI:30013"/>
        <dbReference type="ChEBI" id="CHEBI:30616"/>
        <dbReference type="ChEBI" id="CHEBI:61977"/>
        <dbReference type="ChEBI" id="CHEBI:456216"/>
        <dbReference type="EC" id="2.7.11.1"/>
    </reaction>
</comment>
<evidence type="ECO:0000256" key="8">
    <source>
        <dbReference type="ARBA" id="ARBA00022777"/>
    </source>
</evidence>
<keyword evidence="21" id="KW-1185">Reference proteome</keyword>
<feature type="compositionally biased region" description="Gly residues" evidence="18">
    <location>
        <begin position="1043"/>
        <end position="1054"/>
    </location>
</feature>
<dbReference type="GO" id="GO:0042771">
    <property type="term" value="P:intrinsic apoptotic signaling pathway in response to DNA damage by p53 class mediator"/>
    <property type="evidence" value="ECO:0007669"/>
    <property type="project" value="TreeGrafter"/>
</dbReference>
<dbReference type="GO" id="GO:0003713">
    <property type="term" value="F:transcription coactivator activity"/>
    <property type="evidence" value="ECO:0007669"/>
    <property type="project" value="TreeGrafter"/>
</dbReference>
<dbReference type="EC" id="2.7.11.1" evidence="2"/>
<feature type="compositionally biased region" description="Low complexity" evidence="18">
    <location>
        <begin position="950"/>
        <end position="962"/>
    </location>
</feature>
<keyword evidence="12" id="KW-0804">Transcription</keyword>
<dbReference type="FunFam" id="1.10.510.10:FF:000029">
    <property type="entry name" value="Homeodomain-interacting protein kinase 2 isoform 1"/>
    <property type="match status" value="1"/>
</dbReference>
<dbReference type="Pfam" id="PF00069">
    <property type="entry name" value="Pkinase"/>
    <property type="match status" value="1"/>
</dbReference>
<keyword evidence="13" id="KW-0539">Nucleus</keyword>
<feature type="compositionally biased region" description="Low complexity" evidence="18">
    <location>
        <begin position="879"/>
        <end position="888"/>
    </location>
</feature>
<dbReference type="GO" id="GO:0004674">
    <property type="term" value="F:protein serine/threonine kinase activity"/>
    <property type="evidence" value="ECO:0007669"/>
    <property type="project" value="UniProtKB-KW"/>
</dbReference>
<evidence type="ECO:0000256" key="7">
    <source>
        <dbReference type="ARBA" id="ARBA00022741"/>
    </source>
</evidence>
<dbReference type="GO" id="GO:0046332">
    <property type="term" value="F:SMAD binding"/>
    <property type="evidence" value="ECO:0007669"/>
    <property type="project" value="TreeGrafter"/>
</dbReference>
<dbReference type="InterPro" id="IPR050494">
    <property type="entry name" value="Ser_Thr_dual-spec_kinase"/>
</dbReference>
<dbReference type="PROSITE" id="PS50011">
    <property type="entry name" value="PROTEIN_KINASE_DOM"/>
    <property type="match status" value="1"/>
</dbReference>
<dbReference type="InterPro" id="IPR017441">
    <property type="entry name" value="Protein_kinase_ATP_BS"/>
</dbReference>
<comment type="subcellular location">
    <subcellularLocation>
        <location evidence="1">Nucleus</location>
    </subcellularLocation>
</comment>
<evidence type="ECO:0000256" key="10">
    <source>
        <dbReference type="ARBA" id="ARBA00022843"/>
    </source>
</evidence>
<keyword evidence="10" id="KW-0832">Ubl conjugation</keyword>
<evidence type="ECO:0000313" key="21">
    <source>
        <dbReference type="Proteomes" id="UP000829720"/>
    </source>
</evidence>
<evidence type="ECO:0000256" key="1">
    <source>
        <dbReference type="ARBA" id="ARBA00004123"/>
    </source>
</evidence>
<evidence type="ECO:0000256" key="16">
    <source>
        <dbReference type="ARBA" id="ARBA00061380"/>
    </source>
</evidence>
<feature type="compositionally biased region" description="Low complexity" evidence="18">
    <location>
        <begin position="1030"/>
        <end position="1042"/>
    </location>
</feature>
<dbReference type="PANTHER" id="PTHR24058:SF53">
    <property type="entry name" value="HOMEODOMAIN-INTERACTING PROTEIN KINASE 2"/>
    <property type="match status" value="1"/>
</dbReference>
<dbReference type="InterPro" id="IPR008271">
    <property type="entry name" value="Ser/Thr_kinase_AS"/>
</dbReference>
<reference evidence="20" key="1">
    <citation type="submission" date="2021-01" db="EMBL/GenBank/DDBJ databases">
        <authorList>
            <person name="Zahm M."/>
            <person name="Roques C."/>
            <person name="Cabau C."/>
            <person name="Klopp C."/>
            <person name="Donnadieu C."/>
            <person name="Jouanno E."/>
            <person name="Lampietro C."/>
            <person name="Louis A."/>
            <person name="Herpin A."/>
            <person name="Echchiki A."/>
            <person name="Berthelot C."/>
            <person name="Parey E."/>
            <person name="Roest-Crollius H."/>
            <person name="Braasch I."/>
            <person name="Postlethwait J."/>
            <person name="Bobe J."/>
            <person name="Montfort J."/>
            <person name="Bouchez O."/>
            <person name="Begum T."/>
            <person name="Mejri S."/>
            <person name="Adams A."/>
            <person name="Chen W.-J."/>
            <person name="Guiguen Y."/>
        </authorList>
    </citation>
    <scope>NUCLEOTIDE SEQUENCE</scope>
    <source>
        <tissue evidence="20">Blood</tissue>
    </source>
</reference>
<dbReference type="AlphaFoldDB" id="A0A8T3E8W1"/>
<proteinExistence type="inferred from homology"/>
<comment type="similarity">
    <text evidence="16">Belongs to the protein kinase superfamily. CMGC Ser/Thr protein kinase family. HIPK subfamily.</text>
</comment>
<comment type="catalytic activity">
    <reaction evidence="15">
        <text>L-seryl-[protein] + ATP = O-phospho-L-seryl-[protein] + ADP + H(+)</text>
        <dbReference type="Rhea" id="RHEA:17989"/>
        <dbReference type="Rhea" id="RHEA-COMP:9863"/>
        <dbReference type="Rhea" id="RHEA-COMP:11604"/>
        <dbReference type="ChEBI" id="CHEBI:15378"/>
        <dbReference type="ChEBI" id="CHEBI:29999"/>
        <dbReference type="ChEBI" id="CHEBI:30616"/>
        <dbReference type="ChEBI" id="CHEBI:83421"/>
        <dbReference type="ChEBI" id="CHEBI:456216"/>
        <dbReference type="EC" id="2.7.11.1"/>
    </reaction>
</comment>
<dbReference type="GO" id="GO:0004713">
    <property type="term" value="F:protein tyrosine kinase activity"/>
    <property type="evidence" value="ECO:0007669"/>
    <property type="project" value="TreeGrafter"/>
</dbReference>
<dbReference type="PROSITE" id="PS00108">
    <property type="entry name" value="PROTEIN_KINASE_ST"/>
    <property type="match status" value="1"/>
</dbReference>
<dbReference type="Gene3D" id="3.30.200.20">
    <property type="entry name" value="Phosphorylase Kinase, domain 1"/>
    <property type="match status" value="1"/>
</dbReference>
<evidence type="ECO:0000256" key="3">
    <source>
        <dbReference type="ARBA" id="ARBA00022499"/>
    </source>
</evidence>
<evidence type="ECO:0000256" key="4">
    <source>
        <dbReference type="ARBA" id="ARBA00022527"/>
    </source>
</evidence>
<feature type="domain" description="Protein kinase" evidence="19">
    <location>
        <begin position="213"/>
        <end position="541"/>
    </location>
</feature>
<evidence type="ECO:0000256" key="2">
    <source>
        <dbReference type="ARBA" id="ARBA00012513"/>
    </source>
</evidence>
<name>A0A8T3E8W1_9TELE</name>
<evidence type="ECO:0000256" key="11">
    <source>
        <dbReference type="ARBA" id="ARBA00023015"/>
    </source>
</evidence>
<organism evidence="20 21">
    <name type="scientific">Albula goreensis</name>
    <dbReference type="NCBI Taxonomy" id="1534307"/>
    <lineage>
        <taxon>Eukaryota</taxon>
        <taxon>Metazoa</taxon>
        <taxon>Chordata</taxon>
        <taxon>Craniata</taxon>
        <taxon>Vertebrata</taxon>
        <taxon>Euteleostomi</taxon>
        <taxon>Actinopterygii</taxon>
        <taxon>Neopterygii</taxon>
        <taxon>Teleostei</taxon>
        <taxon>Albuliformes</taxon>
        <taxon>Albulidae</taxon>
        <taxon>Albula</taxon>
    </lineage>
</organism>
<dbReference type="InterPro" id="IPR011009">
    <property type="entry name" value="Kinase-like_dom_sf"/>
</dbReference>
<feature type="compositionally biased region" description="Low complexity" evidence="18">
    <location>
        <begin position="176"/>
        <end position="193"/>
    </location>
</feature>
<keyword evidence="8" id="KW-0418">Kinase</keyword>
<dbReference type="EMBL" id="JAERUA010000001">
    <property type="protein sequence ID" value="KAI1905460.1"/>
    <property type="molecule type" value="Genomic_DNA"/>
</dbReference>
<dbReference type="SUPFAM" id="SSF56112">
    <property type="entry name" value="Protein kinase-like (PK-like)"/>
    <property type="match status" value="1"/>
</dbReference>
<evidence type="ECO:0000256" key="17">
    <source>
        <dbReference type="PROSITE-ProRule" id="PRU10141"/>
    </source>
</evidence>
<dbReference type="PANTHER" id="PTHR24058">
    <property type="entry name" value="DUAL SPECIFICITY PROTEIN KINASE"/>
    <property type="match status" value="1"/>
</dbReference>
<feature type="compositionally biased region" description="Polar residues" evidence="18">
    <location>
        <begin position="970"/>
        <end position="979"/>
    </location>
</feature>
<dbReference type="Gene3D" id="1.10.510.10">
    <property type="entry name" value="Transferase(Phosphotransferase) domain 1"/>
    <property type="match status" value="1"/>
</dbReference>
<evidence type="ECO:0000256" key="9">
    <source>
        <dbReference type="ARBA" id="ARBA00022840"/>
    </source>
</evidence>
<dbReference type="GO" id="GO:0007224">
    <property type="term" value="P:smoothened signaling pathway"/>
    <property type="evidence" value="ECO:0007669"/>
    <property type="project" value="TreeGrafter"/>
</dbReference>
<keyword evidence="11" id="KW-0805">Transcription regulation</keyword>
<keyword evidence="9 17" id="KW-0067">ATP-binding</keyword>
<evidence type="ECO:0000256" key="6">
    <source>
        <dbReference type="ARBA" id="ARBA00022679"/>
    </source>
</evidence>
<evidence type="ECO:0000256" key="15">
    <source>
        <dbReference type="ARBA" id="ARBA00048679"/>
    </source>
</evidence>
<keyword evidence="5" id="KW-0597">Phosphoprotein</keyword>
<evidence type="ECO:0000256" key="13">
    <source>
        <dbReference type="ARBA" id="ARBA00023242"/>
    </source>
</evidence>
<feature type="compositionally biased region" description="Low complexity" evidence="18">
    <location>
        <begin position="1055"/>
        <end position="1076"/>
    </location>
</feature>
<evidence type="ECO:0000256" key="12">
    <source>
        <dbReference type="ARBA" id="ARBA00023163"/>
    </source>
</evidence>
<keyword evidence="4" id="KW-0723">Serine/threonine-protein kinase</keyword>
<dbReference type="GO" id="GO:0003714">
    <property type="term" value="F:transcription corepressor activity"/>
    <property type="evidence" value="ECO:0007669"/>
    <property type="project" value="TreeGrafter"/>
</dbReference>
<dbReference type="PROSITE" id="PS00107">
    <property type="entry name" value="PROTEIN_KINASE_ATP"/>
    <property type="match status" value="1"/>
</dbReference>
<keyword evidence="7 17" id="KW-0547">Nucleotide-binding</keyword>
<evidence type="ECO:0000259" key="19">
    <source>
        <dbReference type="PROSITE" id="PS50011"/>
    </source>
</evidence>